<feature type="transmembrane region" description="Helical" evidence="8">
    <location>
        <begin position="103"/>
        <end position="124"/>
    </location>
</feature>
<organism evidence="9 10">
    <name type="scientific">Luteococcus japonicus</name>
    <dbReference type="NCBI Taxonomy" id="33984"/>
    <lineage>
        <taxon>Bacteria</taxon>
        <taxon>Bacillati</taxon>
        <taxon>Actinomycetota</taxon>
        <taxon>Actinomycetes</taxon>
        <taxon>Propionibacteriales</taxon>
        <taxon>Propionibacteriaceae</taxon>
        <taxon>Luteococcus</taxon>
    </lineage>
</organism>
<dbReference type="Proteomes" id="UP000275749">
    <property type="component" value="Unassembled WGS sequence"/>
</dbReference>
<feature type="transmembrane region" description="Helical" evidence="8">
    <location>
        <begin position="462"/>
        <end position="483"/>
    </location>
</feature>
<dbReference type="InterPro" id="IPR000060">
    <property type="entry name" value="BCCT_transptr"/>
</dbReference>
<feature type="transmembrane region" description="Helical" evidence="8">
    <location>
        <begin position="359"/>
        <end position="383"/>
    </location>
</feature>
<evidence type="ECO:0000256" key="1">
    <source>
        <dbReference type="ARBA" id="ARBA00004651"/>
    </source>
</evidence>
<evidence type="ECO:0000256" key="2">
    <source>
        <dbReference type="ARBA" id="ARBA00005658"/>
    </source>
</evidence>
<comment type="caution">
    <text evidence="9">The sequence shown here is derived from an EMBL/GenBank/DDBJ whole genome shotgun (WGS) entry which is preliminary data.</text>
</comment>
<evidence type="ECO:0000256" key="7">
    <source>
        <dbReference type="ARBA" id="ARBA00023136"/>
    </source>
</evidence>
<feature type="transmembrane region" description="Helical" evidence="8">
    <location>
        <begin position="203"/>
        <end position="228"/>
    </location>
</feature>
<dbReference type="NCBIfam" id="NF007399">
    <property type="entry name" value="PRK09928.1"/>
    <property type="match status" value="1"/>
</dbReference>
<feature type="transmembrane region" description="Helical" evidence="8">
    <location>
        <begin position="240"/>
        <end position="262"/>
    </location>
</feature>
<evidence type="ECO:0000256" key="6">
    <source>
        <dbReference type="ARBA" id="ARBA00022989"/>
    </source>
</evidence>
<sequence length="683" mass="73818">MSTATVGREQAGPDGGVVEKPRPKWPVLGVSALLTLVIAGWGLGAPDHALRVLGRVVTLISDWFGWFYIALATAVLAFVIVMGVRHSRVRLGQDTDRPEFSTFAWASMLFAAGIGTDVMFFAVAEPVSQYMLPPQVQAESLESARKATVWTMFHYGITGWGMYVLMGMALGYFAHRKGLPLAVRSALHPLLGRRINGPAGDAVDIATVVGTIFGVATSLGIGVVMLNVGLDIMFGIEQGLTAQAALVALAVGVATISAVSGVDKGIRILSQLNVALAILLAAWVLVTGDTTFLLRAMTMNIGDFISMFPGMTLDTMAYDHPADWMGAWTLFFWAWWIAWASFVGMFLARISRGRTIGQFVLGTLTIPFCYIVMWVTIFGNAAVSQIRDKGDKEFATMALESPELGFFYLLQQYPLPLFMVGLATFVGLLFYVTSADSGALVMANLSSHLPDSESDAHPALRIFWALATGVLTIAMLAVDGIAALQNATIIMGLPFAFVMVMVMVGLNRALEGERARRDAARASITSSLVGRESPAAPGSWRKRLGVTFGAVSVRQAERHLNVVVLPALHAVATELEARGAQVRLVQEDGIPELRVTRRVRLEVGEDEAEPWFSYPVQIRRVPAPTYGARMIEADDTSTRVEVALPGLAGYDLISYNEDQVCHDVLDAYERQLAATRAVAEAEA</sequence>
<accession>A0A3N1ZV84</accession>
<keyword evidence="5 8" id="KW-0812">Transmembrane</keyword>
<dbReference type="PANTHER" id="PTHR30047">
    <property type="entry name" value="HIGH-AFFINITY CHOLINE TRANSPORT PROTEIN-RELATED"/>
    <property type="match status" value="1"/>
</dbReference>
<feature type="transmembrane region" description="Helical" evidence="8">
    <location>
        <begin position="25"/>
        <end position="43"/>
    </location>
</feature>
<evidence type="ECO:0000256" key="8">
    <source>
        <dbReference type="SAM" id="Phobius"/>
    </source>
</evidence>
<dbReference type="GO" id="GO:0022857">
    <property type="term" value="F:transmembrane transporter activity"/>
    <property type="evidence" value="ECO:0007669"/>
    <property type="project" value="InterPro"/>
</dbReference>
<proteinExistence type="inferred from homology"/>
<dbReference type="Pfam" id="PF02028">
    <property type="entry name" value="BCCT"/>
    <property type="match status" value="1"/>
</dbReference>
<feature type="transmembrane region" description="Helical" evidence="8">
    <location>
        <begin position="325"/>
        <end position="347"/>
    </location>
</feature>
<dbReference type="GO" id="GO:0005886">
    <property type="term" value="C:plasma membrane"/>
    <property type="evidence" value="ECO:0007669"/>
    <property type="project" value="UniProtKB-SubCell"/>
</dbReference>
<comment type="similarity">
    <text evidence="2">Belongs to the BCCT transporter (TC 2.A.15) family.</text>
</comment>
<feature type="transmembrane region" description="Helical" evidence="8">
    <location>
        <begin position="489"/>
        <end position="507"/>
    </location>
</feature>
<feature type="transmembrane region" description="Helical" evidence="8">
    <location>
        <begin position="63"/>
        <end position="82"/>
    </location>
</feature>
<dbReference type="InterPro" id="IPR018093">
    <property type="entry name" value="BCCT_CS"/>
</dbReference>
<keyword evidence="6 8" id="KW-1133">Transmembrane helix</keyword>
<dbReference type="PROSITE" id="PS01303">
    <property type="entry name" value="BCCT"/>
    <property type="match status" value="1"/>
</dbReference>
<feature type="transmembrane region" description="Helical" evidence="8">
    <location>
        <begin position="413"/>
        <end position="432"/>
    </location>
</feature>
<reference evidence="9 10" key="1">
    <citation type="submission" date="2018-11" db="EMBL/GenBank/DDBJ databases">
        <title>Sequencing the genomes of 1000 actinobacteria strains.</title>
        <authorList>
            <person name="Klenk H.-P."/>
        </authorList>
    </citation>
    <scope>NUCLEOTIDE SEQUENCE [LARGE SCALE GENOMIC DNA]</scope>
    <source>
        <strain evidence="9 10">DSM 10546</strain>
    </source>
</reference>
<evidence type="ECO:0000256" key="4">
    <source>
        <dbReference type="ARBA" id="ARBA00022475"/>
    </source>
</evidence>
<protein>
    <submittedName>
        <fullName evidence="9">Choline/glycine/proline betaine transport protein</fullName>
    </submittedName>
</protein>
<gene>
    <name evidence="9" type="ORF">EDD41_1904</name>
</gene>
<dbReference type="AlphaFoldDB" id="A0A3N1ZV84"/>
<dbReference type="NCBIfam" id="TIGR00842">
    <property type="entry name" value="bcct"/>
    <property type="match status" value="1"/>
</dbReference>
<feature type="transmembrane region" description="Helical" evidence="8">
    <location>
        <begin position="152"/>
        <end position="174"/>
    </location>
</feature>
<evidence type="ECO:0000256" key="5">
    <source>
        <dbReference type="ARBA" id="ARBA00022692"/>
    </source>
</evidence>
<dbReference type="PANTHER" id="PTHR30047:SF7">
    <property type="entry name" value="HIGH-AFFINITY CHOLINE TRANSPORT PROTEIN"/>
    <property type="match status" value="1"/>
</dbReference>
<comment type="subcellular location">
    <subcellularLocation>
        <location evidence="1">Cell membrane</location>
        <topology evidence="1">Multi-pass membrane protein</topology>
    </subcellularLocation>
</comment>
<evidence type="ECO:0000313" key="9">
    <source>
        <dbReference type="EMBL" id="ROR54678.1"/>
    </source>
</evidence>
<evidence type="ECO:0000256" key="3">
    <source>
        <dbReference type="ARBA" id="ARBA00022448"/>
    </source>
</evidence>
<keyword evidence="3" id="KW-0813">Transport</keyword>
<keyword evidence="4" id="KW-1003">Cell membrane</keyword>
<dbReference type="RefSeq" id="WP_123575711.1">
    <property type="nucleotide sequence ID" value="NZ_RKHG01000001.1"/>
</dbReference>
<evidence type="ECO:0000313" key="10">
    <source>
        <dbReference type="Proteomes" id="UP000275749"/>
    </source>
</evidence>
<dbReference type="EMBL" id="RKHG01000001">
    <property type="protein sequence ID" value="ROR54678.1"/>
    <property type="molecule type" value="Genomic_DNA"/>
</dbReference>
<feature type="transmembrane region" description="Helical" evidence="8">
    <location>
        <begin position="274"/>
        <end position="294"/>
    </location>
</feature>
<keyword evidence="7 8" id="KW-0472">Membrane</keyword>
<name>A0A3N1ZV84_9ACTN</name>